<evidence type="ECO:0000256" key="1">
    <source>
        <dbReference type="SAM" id="Phobius"/>
    </source>
</evidence>
<dbReference type="AlphaFoldDB" id="A0ABD1MTQ4"/>
<dbReference type="Proteomes" id="UP001603857">
    <property type="component" value="Unassembled WGS sequence"/>
</dbReference>
<name>A0ABD1MTQ4_9FABA</name>
<sequence>MRITRKNTYIDDKIFFLISHSKSNQKNQHQVKERAYIYIIFAYLCTPIALELELEFLRIFW</sequence>
<comment type="caution">
    <text evidence="2">The sequence shown here is derived from an EMBL/GenBank/DDBJ whole genome shotgun (WGS) entry which is preliminary data.</text>
</comment>
<gene>
    <name evidence="2" type="ORF">Fmac_012851</name>
</gene>
<keyword evidence="1" id="KW-0812">Transmembrane</keyword>
<protein>
    <submittedName>
        <fullName evidence="2">Uncharacterized protein</fullName>
    </submittedName>
</protein>
<reference evidence="2 3" key="1">
    <citation type="submission" date="2024-08" db="EMBL/GenBank/DDBJ databases">
        <title>Insights into the chromosomal genome structure of Flemingia macrophylla.</title>
        <authorList>
            <person name="Ding Y."/>
            <person name="Zhao Y."/>
            <person name="Bi W."/>
            <person name="Wu M."/>
            <person name="Zhao G."/>
            <person name="Gong Y."/>
            <person name="Li W."/>
            <person name="Zhang P."/>
        </authorList>
    </citation>
    <scope>NUCLEOTIDE SEQUENCE [LARGE SCALE GENOMIC DNA]</scope>
    <source>
        <strain evidence="2">DYQJB</strain>
        <tissue evidence="2">Leaf</tissue>
    </source>
</reference>
<organism evidence="2 3">
    <name type="scientific">Flemingia macrophylla</name>
    <dbReference type="NCBI Taxonomy" id="520843"/>
    <lineage>
        <taxon>Eukaryota</taxon>
        <taxon>Viridiplantae</taxon>
        <taxon>Streptophyta</taxon>
        <taxon>Embryophyta</taxon>
        <taxon>Tracheophyta</taxon>
        <taxon>Spermatophyta</taxon>
        <taxon>Magnoliopsida</taxon>
        <taxon>eudicotyledons</taxon>
        <taxon>Gunneridae</taxon>
        <taxon>Pentapetalae</taxon>
        <taxon>rosids</taxon>
        <taxon>fabids</taxon>
        <taxon>Fabales</taxon>
        <taxon>Fabaceae</taxon>
        <taxon>Papilionoideae</taxon>
        <taxon>50 kb inversion clade</taxon>
        <taxon>NPAAA clade</taxon>
        <taxon>indigoferoid/millettioid clade</taxon>
        <taxon>Phaseoleae</taxon>
        <taxon>Flemingia</taxon>
    </lineage>
</organism>
<feature type="transmembrane region" description="Helical" evidence="1">
    <location>
        <begin position="35"/>
        <end position="52"/>
    </location>
</feature>
<keyword evidence="1" id="KW-1133">Transmembrane helix</keyword>
<proteinExistence type="predicted"/>
<dbReference type="EMBL" id="JBGMDY010000004">
    <property type="protein sequence ID" value="KAL2338405.1"/>
    <property type="molecule type" value="Genomic_DNA"/>
</dbReference>
<evidence type="ECO:0000313" key="2">
    <source>
        <dbReference type="EMBL" id="KAL2338405.1"/>
    </source>
</evidence>
<keyword evidence="1" id="KW-0472">Membrane</keyword>
<keyword evidence="3" id="KW-1185">Reference proteome</keyword>
<evidence type="ECO:0000313" key="3">
    <source>
        <dbReference type="Proteomes" id="UP001603857"/>
    </source>
</evidence>
<accession>A0ABD1MTQ4</accession>